<dbReference type="EMBL" id="JBHLYR010000105">
    <property type="protein sequence ID" value="MFB9995537.1"/>
    <property type="molecule type" value="Genomic_DNA"/>
</dbReference>
<sequence>MSDPFSQAEVEAALAETRERVSSFFAGLSSQQFTQGNAETWSPAHHLHHLTISNQPVAYALSLPRDRLPARDAAQPSRSYADIRAFYREVLTTGVKASGRFLPDPQGTQAELITHYRGSIDLLDHDLTAYWNDVDLDAFTLAHPVLGPLSVREMLLFTLYHNAHHLAGVQNRTQMENA</sequence>
<organism evidence="2 3">
    <name type="scientific">Deinococcus oregonensis</name>
    <dbReference type="NCBI Taxonomy" id="1805970"/>
    <lineage>
        <taxon>Bacteria</taxon>
        <taxon>Thermotogati</taxon>
        <taxon>Deinococcota</taxon>
        <taxon>Deinococci</taxon>
        <taxon>Deinococcales</taxon>
        <taxon>Deinococcaceae</taxon>
        <taxon>Deinococcus</taxon>
    </lineage>
</organism>
<gene>
    <name evidence="2" type="ORF">ACFFLM_26770</name>
</gene>
<reference evidence="2 3" key="1">
    <citation type="submission" date="2024-09" db="EMBL/GenBank/DDBJ databases">
        <authorList>
            <person name="Sun Q."/>
            <person name="Mori K."/>
        </authorList>
    </citation>
    <scope>NUCLEOTIDE SEQUENCE [LARGE SCALE GENOMIC DNA]</scope>
    <source>
        <strain evidence="2 3">JCM 13503</strain>
    </source>
</reference>
<evidence type="ECO:0000259" key="1">
    <source>
        <dbReference type="Pfam" id="PF12867"/>
    </source>
</evidence>
<dbReference type="Proteomes" id="UP001589733">
    <property type="component" value="Unassembled WGS sequence"/>
</dbReference>
<feature type="domain" description="DinB-like" evidence="1">
    <location>
        <begin position="13"/>
        <end position="167"/>
    </location>
</feature>
<proteinExistence type="predicted"/>
<dbReference type="Gene3D" id="1.20.120.450">
    <property type="entry name" value="dinb family like domain"/>
    <property type="match status" value="1"/>
</dbReference>
<evidence type="ECO:0000313" key="3">
    <source>
        <dbReference type="Proteomes" id="UP001589733"/>
    </source>
</evidence>
<dbReference type="SUPFAM" id="SSF109854">
    <property type="entry name" value="DinB/YfiT-like putative metalloenzymes"/>
    <property type="match status" value="1"/>
</dbReference>
<dbReference type="InterPro" id="IPR034660">
    <property type="entry name" value="DinB/YfiT-like"/>
</dbReference>
<name>A0ABV6B6Y9_9DEIO</name>
<accession>A0ABV6B6Y9</accession>
<dbReference type="InterPro" id="IPR024775">
    <property type="entry name" value="DinB-like"/>
</dbReference>
<protein>
    <submittedName>
        <fullName evidence="2">DinB family protein</fullName>
    </submittedName>
</protein>
<keyword evidence="3" id="KW-1185">Reference proteome</keyword>
<evidence type="ECO:0000313" key="2">
    <source>
        <dbReference type="EMBL" id="MFB9995537.1"/>
    </source>
</evidence>
<comment type="caution">
    <text evidence="2">The sequence shown here is derived from an EMBL/GenBank/DDBJ whole genome shotgun (WGS) entry which is preliminary data.</text>
</comment>
<dbReference type="RefSeq" id="WP_380017574.1">
    <property type="nucleotide sequence ID" value="NZ_JBHLYR010000105.1"/>
</dbReference>
<dbReference type="Pfam" id="PF12867">
    <property type="entry name" value="DinB_2"/>
    <property type="match status" value="1"/>
</dbReference>